<proteinExistence type="predicted"/>
<keyword evidence="3" id="KW-1185">Reference proteome</keyword>
<dbReference type="Pfam" id="PF09476">
    <property type="entry name" value="Pilus_CpaD"/>
    <property type="match status" value="1"/>
</dbReference>
<name>A0A7C9QU64_9PROT</name>
<feature type="compositionally biased region" description="Low complexity" evidence="1">
    <location>
        <begin position="198"/>
        <end position="210"/>
    </location>
</feature>
<reference evidence="2 3" key="1">
    <citation type="submission" date="2020-02" db="EMBL/GenBank/DDBJ databases">
        <authorList>
            <person name="Dziuba M."/>
            <person name="Kuznetsov B."/>
            <person name="Mardanov A."/>
            <person name="Ravin N."/>
            <person name="Grouzdev D."/>
        </authorList>
    </citation>
    <scope>NUCLEOTIDE SEQUENCE [LARGE SCALE GENOMIC DNA]</scope>
    <source>
        <strain evidence="2 3">SpK</strain>
    </source>
</reference>
<protein>
    <recommendedName>
        <fullName evidence="4">Pilus assembly protein CpaD</fullName>
    </recommendedName>
</protein>
<dbReference type="PROSITE" id="PS51257">
    <property type="entry name" value="PROKAR_LIPOPROTEIN"/>
    <property type="match status" value="1"/>
</dbReference>
<gene>
    <name evidence="2" type="ORF">G4223_11525</name>
</gene>
<dbReference type="AlphaFoldDB" id="A0A7C9QU64"/>
<evidence type="ECO:0000313" key="2">
    <source>
        <dbReference type="EMBL" id="NFV80738.1"/>
    </source>
</evidence>
<dbReference type="RefSeq" id="WP_163679545.1">
    <property type="nucleotide sequence ID" value="NZ_JAAIYP010000038.1"/>
</dbReference>
<sequence>MRRLFAILPAILMVTMVGGCFPRPDYRDLPDISALPRQVTTVATLTLADPAAPTEAERTAIADALSRTGEHGRRVRVLLAKNSPPPTAGQARALVTDLGIDPSVALVGVGEADTATLDFLRVSVIAPDCASMVAPSEYDWKGQRPTMAFGCATLGNLGQMLADPADLEHGRRYRGADPVTAASAVDRYHENKVTPLRGTSSSGGTSSSSP</sequence>
<feature type="region of interest" description="Disordered" evidence="1">
    <location>
        <begin position="184"/>
        <end position="210"/>
    </location>
</feature>
<dbReference type="EMBL" id="JAAIYP010000038">
    <property type="protein sequence ID" value="NFV80738.1"/>
    <property type="molecule type" value="Genomic_DNA"/>
</dbReference>
<dbReference type="InterPro" id="IPR019027">
    <property type="entry name" value="Pilus_biogenesis_CpaD-related"/>
</dbReference>
<evidence type="ECO:0000256" key="1">
    <source>
        <dbReference type="SAM" id="MobiDB-lite"/>
    </source>
</evidence>
<evidence type="ECO:0000313" key="3">
    <source>
        <dbReference type="Proteomes" id="UP000480684"/>
    </source>
</evidence>
<accession>A0A7C9QU64</accession>
<evidence type="ECO:0008006" key="4">
    <source>
        <dbReference type="Google" id="ProtNLM"/>
    </source>
</evidence>
<comment type="caution">
    <text evidence="2">The sequence shown here is derived from an EMBL/GenBank/DDBJ whole genome shotgun (WGS) entry which is preliminary data.</text>
</comment>
<organism evidence="2 3">
    <name type="scientific">Magnetospirillum aberrantis SpK</name>
    <dbReference type="NCBI Taxonomy" id="908842"/>
    <lineage>
        <taxon>Bacteria</taxon>
        <taxon>Pseudomonadati</taxon>
        <taxon>Pseudomonadota</taxon>
        <taxon>Alphaproteobacteria</taxon>
        <taxon>Rhodospirillales</taxon>
        <taxon>Rhodospirillaceae</taxon>
        <taxon>Magnetospirillum</taxon>
    </lineage>
</organism>
<dbReference type="Proteomes" id="UP000480684">
    <property type="component" value="Unassembled WGS sequence"/>
</dbReference>